<feature type="region of interest" description="Disordered" evidence="1">
    <location>
        <begin position="1"/>
        <end position="40"/>
    </location>
</feature>
<organism evidence="2 3">
    <name type="scientific">Oryza meyeriana var. granulata</name>
    <dbReference type="NCBI Taxonomy" id="110450"/>
    <lineage>
        <taxon>Eukaryota</taxon>
        <taxon>Viridiplantae</taxon>
        <taxon>Streptophyta</taxon>
        <taxon>Embryophyta</taxon>
        <taxon>Tracheophyta</taxon>
        <taxon>Spermatophyta</taxon>
        <taxon>Magnoliopsida</taxon>
        <taxon>Liliopsida</taxon>
        <taxon>Poales</taxon>
        <taxon>Poaceae</taxon>
        <taxon>BOP clade</taxon>
        <taxon>Oryzoideae</taxon>
        <taxon>Oryzeae</taxon>
        <taxon>Oryzinae</taxon>
        <taxon>Oryza</taxon>
        <taxon>Oryza meyeriana</taxon>
    </lineage>
</organism>
<comment type="caution">
    <text evidence="2">The sequence shown here is derived from an EMBL/GenBank/DDBJ whole genome shotgun (WGS) entry which is preliminary data.</text>
</comment>
<dbReference type="Proteomes" id="UP000479710">
    <property type="component" value="Unassembled WGS sequence"/>
</dbReference>
<dbReference type="EMBL" id="SPHZ02000012">
    <property type="protein sequence ID" value="KAF0887634.1"/>
    <property type="molecule type" value="Genomic_DNA"/>
</dbReference>
<name>A0A6G1BIR9_9ORYZ</name>
<evidence type="ECO:0000256" key="1">
    <source>
        <dbReference type="SAM" id="MobiDB-lite"/>
    </source>
</evidence>
<keyword evidence="3" id="KW-1185">Reference proteome</keyword>
<dbReference type="AlphaFoldDB" id="A0A6G1BIR9"/>
<proteinExistence type="predicted"/>
<sequence length="101" mass="10543">MGRLLSQALPVNRAGGSLDSSARSTTGSPELRRAVGRDLHRHRHLPLPRLLAGSLSMTTPTPAIVPLGGPATAVRRAAASRTSPPPLAPHHAVWISARGEP</sequence>
<evidence type="ECO:0000313" key="3">
    <source>
        <dbReference type="Proteomes" id="UP000479710"/>
    </source>
</evidence>
<accession>A0A6G1BIR9</accession>
<feature type="compositionally biased region" description="Polar residues" evidence="1">
    <location>
        <begin position="18"/>
        <end position="28"/>
    </location>
</feature>
<gene>
    <name evidence="2" type="ORF">E2562_002351</name>
</gene>
<protein>
    <submittedName>
        <fullName evidence="2">Uncharacterized protein</fullName>
    </submittedName>
</protein>
<reference evidence="2 3" key="1">
    <citation type="submission" date="2019-11" db="EMBL/GenBank/DDBJ databases">
        <title>Whole genome sequence of Oryza granulata.</title>
        <authorList>
            <person name="Li W."/>
        </authorList>
    </citation>
    <scope>NUCLEOTIDE SEQUENCE [LARGE SCALE GENOMIC DNA]</scope>
    <source>
        <strain evidence="3">cv. Menghai</strain>
        <tissue evidence="2">Leaf</tissue>
    </source>
</reference>
<evidence type="ECO:0000313" key="2">
    <source>
        <dbReference type="EMBL" id="KAF0887634.1"/>
    </source>
</evidence>